<protein>
    <submittedName>
        <fullName evidence="1">Class I SAM-dependent methyltransferase</fullName>
    </submittedName>
</protein>
<gene>
    <name evidence="1" type="ORF">G5B40_07290</name>
</gene>
<dbReference type="PANTHER" id="PTHR37909">
    <property type="entry name" value="S-ADENOSYL-L-METHIONINE-DEPENDENT METHYLTRANSFERASES SUPERFAMILY PROTEIN"/>
    <property type="match status" value="1"/>
</dbReference>
<dbReference type="AlphaFoldDB" id="A0A7L5BYG0"/>
<dbReference type="KEGG" id="hdh:G5B40_07290"/>
<dbReference type="GO" id="GO:0032259">
    <property type="term" value="P:methylation"/>
    <property type="evidence" value="ECO:0007669"/>
    <property type="project" value="UniProtKB-KW"/>
</dbReference>
<dbReference type="InterPro" id="IPR029063">
    <property type="entry name" value="SAM-dependent_MTases_sf"/>
</dbReference>
<dbReference type="Pfam" id="PF13578">
    <property type="entry name" value="Methyltransf_24"/>
    <property type="match status" value="1"/>
</dbReference>
<organism evidence="1 2">
    <name type="scientific">Pikeienuella piscinae</name>
    <dbReference type="NCBI Taxonomy" id="2748098"/>
    <lineage>
        <taxon>Bacteria</taxon>
        <taxon>Pseudomonadati</taxon>
        <taxon>Pseudomonadota</taxon>
        <taxon>Alphaproteobacteria</taxon>
        <taxon>Rhodobacterales</taxon>
        <taxon>Paracoccaceae</taxon>
        <taxon>Pikeienuella</taxon>
    </lineage>
</organism>
<evidence type="ECO:0000313" key="1">
    <source>
        <dbReference type="EMBL" id="QIE55276.1"/>
    </source>
</evidence>
<dbReference type="PANTHER" id="PTHR37909:SF1">
    <property type="entry name" value="S-ADENOSYL-L-METHIONINE-DEPENDENT METHYLTRANSFERASES SUPERFAMILY PROTEIN"/>
    <property type="match status" value="1"/>
</dbReference>
<dbReference type="Gene3D" id="3.40.50.150">
    <property type="entry name" value="Vaccinia Virus protein VP39"/>
    <property type="match status" value="1"/>
</dbReference>
<keyword evidence="1" id="KW-0489">Methyltransferase</keyword>
<dbReference type="EMBL" id="CP049056">
    <property type="protein sequence ID" value="QIE55276.1"/>
    <property type="molecule type" value="Genomic_DNA"/>
</dbReference>
<evidence type="ECO:0000313" key="2">
    <source>
        <dbReference type="Proteomes" id="UP000503336"/>
    </source>
</evidence>
<dbReference type="SUPFAM" id="SSF53335">
    <property type="entry name" value="S-adenosyl-L-methionine-dependent methyltransferases"/>
    <property type="match status" value="1"/>
</dbReference>
<name>A0A7L5BYG0_9RHOB</name>
<sequence length="204" mass="23064">MRELPHTLTEKHLSDCKAYPDRLELISSFGRGGVVAEVGVARGSFSQSIFNATGPERLILIDYWREGKYAHGKAPNAEKGKGIVGSDYEHVKSRFSKHIESGRVRLIRDWSWGGLKQIEDAQLDWVYIDAGHDFDSVTKDLMAVLPKMKPGGIIAGHDYVRWGRFGYRCGVIEAVTKFCVEQEFKIIGLTFERQYPPSYALQKI</sequence>
<keyword evidence="2" id="KW-1185">Reference proteome</keyword>
<proteinExistence type="predicted"/>
<dbReference type="Proteomes" id="UP000503336">
    <property type="component" value="Chromosome"/>
</dbReference>
<keyword evidence="1" id="KW-0808">Transferase</keyword>
<reference evidence="1 2" key="1">
    <citation type="submission" date="2020-02" db="EMBL/GenBank/DDBJ databases">
        <title>complete genome sequence of Rhodobacteraceae bacterium.</title>
        <authorList>
            <person name="Park J."/>
            <person name="Kim Y.-S."/>
            <person name="Kim K.-H."/>
        </authorList>
    </citation>
    <scope>NUCLEOTIDE SEQUENCE [LARGE SCALE GENOMIC DNA]</scope>
    <source>
        <strain evidence="1 2">RR4-56</strain>
    </source>
</reference>
<accession>A0A7L5BYG0</accession>
<dbReference type="GO" id="GO:0008168">
    <property type="term" value="F:methyltransferase activity"/>
    <property type="evidence" value="ECO:0007669"/>
    <property type="project" value="UniProtKB-KW"/>
</dbReference>
<dbReference type="RefSeq" id="WP_165096930.1">
    <property type="nucleotide sequence ID" value="NZ_CP049056.1"/>
</dbReference>